<comment type="caution">
    <text evidence="2">The sequence shown here is derived from an EMBL/GenBank/DDBJ whole genome shotgun (WGS) entry which is preliminary data.</text>
</comment>
<feature type="region of interest" description="Disordered" evidence="1">
    <location>
        <begin position="1"/>
        <end position="34"/>
    </location>
</feature>
<keyword evidence="3" id="KW-1185">Reference proteome</keyword>
<organism evidence="2 3">
    <name type="scientific">Trifolium medium</name>
    <dbReference type="NCBI Taxonomy" id="97028"/>
    <lineage>
        <taxon>Eukaryota</taxon>
        <taxon>Viridiplantae</taxon>
        <taxon>Streptophyta</taxon>
        <taxon>Embryophyta</taxon>
        <taxon>Tracheophyta</taxon>
        <taxon>Spermatophyta</taxon>
        <taxon>Magnoliopsida</taxon>
        <taxon>eudicotyledons</taxon>
        <taxon>Gunneridae</taxon>
        <taxon>Pentapetalae</taxon>
        <taxon>rosids</taxon>
        <taxon>fabids</taxon>
        <taxon>Fabales</taxon>
        <taxon>Fabaceae</taxon>
        <taxon>Papilionoideae</taxon>
        <taxon>50 kb inversion clade</taxon>
        <taxon>NPAAA clade</taxon>
        <taxon>Hologalegina</taxon>
        <taxon>IRL clade</taxon>
        <taxon>Trifolieae</taxon>
        <taxon>Trifolium</taxon>
    </lineage>
</organism>
<evidence type="ECO:0000313" key="3">
    <source>
        <dbReference type="Proteomes" id="UP000265520"/>
    </source>
</evidence>
<reference evidence="2 3" key="1">
    <citation type="journal article" date="2018" name="Front. Plant Sci.">
        <title>Red Clover (Trifolium pratense) and Zigzag Clover (T. medium) - A Picture of Genomic Similarities and Differences.</title>
        <authorList>
            <person name="Dluhosova J."/>
            <person name="Istvanek J."/>
            <person name="Nedelnik J."/>
            <person name="Repkova J."/>
        </authorList>
    </citation>
    <scope>NUCLEOTIDE SEQUENCE [LARGE SCALE GENOMIC DNA]</scope>
    <source>
        <strain evidence="3">cv. 10/8</strain>
        <tissue evidence="2">Leaf</tissue>
    </source>
</reference>
<name>A0A392QJH7_9FABA</name>
<proteinExistence type="predicted"/>
<dbReference type="Proteomes" id="UP000265520">
    <property type="component" value="Unassembled WGS sequence"/>
</dbReference>
<evidence type="ECO:0000256" key="1">
    <source>
        <dbReference type="SAM" id="MobiDB-lite"/>
    </source>
</evidence>
<dbReference type="EMBL" id="LXQA010136125">
    <property type="protein sequence ID" value="MCI23445.1"/>
    <property type="molecule type" value="Genomic_DNA"/>
</dbReference>
<evidence type="ECO:0000313" key="2">
    <source>
        <dbReference type="EMBL" id="MCI23445.1"/>
    </source>
</evidence>
<protein>
    <submittedName>
        <fullName evidence="2">Uncharacterized protein</fullName>
    </submittedName>
</protein>
<dbReference type="AlphaFoldDB" id="A0A392QJH7"/>
<sequence>RGIDESGIQGSTIPIPSEHGGGDHHNDGVGGVNPLLNKAEEVTQSINLCCTARDDDDDDDDFNSNSETHHELGR</sequence>
<feature type="non-terminal residue" evidence="2">
    <location>
        <position position="1"/>
    </location>
</feature>
<accession>A0A392QJH7</accession>
<feature type="region of interest" description="Disordered" evidence="1">
    <location>
        <begin position="52"/>
        <end position="74"/>
    </location>
</feature>